<evidence type="ECO:0000256" key="2">
    <source>
        <dbReference type="ARBA" id="ARBA00023125"/>
    </source>
</evidence>
<dbReference type="Gene3D" id="1.20.120.530">
    <property type="entry name" value="GntR ligand-binding domain-like"/>
    <property type="match status" value="1"/>
</dbReference>
<dbReference type="InterPro" id="IPR036388">
    <property type="entry name" value="WH-like_DNA-bd_sf"/>
</dbReference>
<sequence length="278" mass="28851">MATMPHTSSGGQPLAGVGQGARTRAERLAAALDERIRGLAPGEPVGTLESLRAETGLAYATVSEAVRLLRDRGVLEIRPGRGGGLFAADRGPVVRLRHTLLSVADEPGTVADAIELREHLEELIDLGAARHRTGRDVADLRRLLRALRTAPGWDGFMRANWALHERIAAISPNTMARAVYISTLGHLGTTSARLAADGPAADRPTDDGPATAGPATAGPATAGPATAGPAADRPGDDRRAAYRAARYQVHADLVEAIADGDEAAVRAAVAAHRTPAAP</sequence>
<feature type="compositionally biased region" description="Polar residues" evidence="4">
    <location>
        <begin position="1"/>
        <end position="11"/>
    </location>
</feature>
<organism evidence="6 7">
    <name type="scientific">Nonomuraea bangladeshensis</name>
    <dbReference type="NCBI Taxonomy" id="404385"/>
    <lineage>
        <taxon>Bacteria</taxon>
        <taxon>Bacillati</taxon>
        <taxon>Actinomycetota</taxon>
        <taxon>Actinomycetes</taxon>
        <taxon>Streptosporangiales</taxon>
        <taxon>Streptosporangiaceae</taxon>
        <taxon>Nonomuraea</taxon>
    </lineage>
</organism>
<dbReference type="InterPro" id="IPR008920">
    <property type="entry name" value="TF_FadR/GntR_C"/>
</dbReference>
<dbReference type="PANTHER" id="PTHR43537">
    <property type="entry name" value="TRANSCRIPTIONAL REGULATOR, GNTR FAMILY"/>
    <property type="match status" value="1"/>
</dbReference>
<accession>A0ABV3GX05</accession>
<reference evidence="6 7" key="1">
    <citation type="submission" date="2024-06" db="EMBL/GenBank/DDBJ databases">
        <title>The Natural Products Discovery Center: Release of the First 8490 Sequenced Strains for Exploring Actinobacteria Biosynthetic Diversity.</title>
        <authorList>
            <person name="Kalkreuter E."/>
            <person name="Kautsar S.A."/>
            <person name="Yang D."/>
            <person name="Bader C.D."/>
            <person name="Teijaro C.N."/>
            <person name="Fluegel L."/>
            <person name="Davis C.M."/>
            <person name="Simpson J.R."/>
            <person name="Lauterbach L."/>
            <person name="Steele A.D."/>
            <person name="Gui C."/>
            <person name="Meng S."/>
            <person name="Li G."/>
            <person name="Viehrig K."/>
            <person name="Ye F."/>
            <person name="Su P."/>
            <person name="Kiefer A.F."/>
            <person name="Nichols A."/>
            <person name="Cepeda A.J."/>
            <person name="Yan W."/>
            <person name="Fan B."/>
            <person name="Jiang Y."/>
            <person name="Adhikari A."/>
            <person name="Zheng C.-J."/>
            <person name="Schuster L."/>
            <person name="Cowan T.M."/>
            <person name="Smanski M.J."/>
            <person name="Chevrette M.G."/>
            <person name="De Carvalho L.P.S."/>
            <person name="Shen B."/>
        </authorList>
    </citation>
    <scope>NUCLEOTIDE SEQUENCE [LARGE SCALE GENOMIC DNA]</scope>
    <source>
        <strain evidence="6 7">NPDC049574</strain>
    </source>
</reference>
<evidence type="ECO:0000313" key="7">
    <source>
        <dbReference type="Proteomes" id="UP001552427"/>
    </source>
</evidence>
<gene>
    <name evidence="6" type="ORF">AB0K40_04765</name>
</gene>
<dbReference type="Proteomes" id="UP001552427">
    <property type="component" value="Unassembled WGS sequence"/>
</dbReference>
<dbReference type="Pfam" id="PF07729">
    <property type="entry name" value="FCD"/>
    <property type="match status" value="1"/>
</dbReference>
<evidence type="ECO:0000256" key="3">
    <source>
        <dbReference type="ARBA" id="ARBA00023163"/>
    </source>
</evidence>
<keyword evidence="3" id="KW-0804">Transcription</keyword>
<keyword evidence="2" id="KW-0238">DNA-binding</keyword>
<dbReference type="SUPFAM" id="SSF48008">
    <property type="entry name" value="GntR ligand-binding domain-like"/>
    <property type="match status" value="1"/>
</dbReference>
<evidence type="ECO:0000259" key="5">
    <source>
        <dbReference type="SMART" id="SM00895"/>
    </source>
</evidence>
<name>A0ABV3GX05_9ACTN</name>
<dbReference type="SMART" id="SM00895">
    <property type="entry name" value="FCD"/>
    <property type="match status" value="1"/>
</dbReference>
<dbReference type="SUPFAM" id="SSF46785">
    <property type="entry name" value="Winged helix' DNA-binding domain"/>
    <property type="match status" value="1"/>
</dbReference>
<dbReference type="InterPro" id="IPR036390">
    <property type="entry name" value="WH_DNA-bd_sf"/>
</dbReference>
<evidence type="ECO:0000256" key="4">
    <source>
        <dbReference type="SAM" id="MobiDB-lite"/>
    </source>
</evidence>
<dbReference type="InterPro" id="IPR011711">
    <property type="entry name" value="GntR_C"/>
</dbReference>
<dbReference type="PANTHER" id="PTHR43537:SF5">
    <property type="entry name" value="UXU OPERON TRANSCRIPTIONAL REGULATOR"/>
    <property type="match status" value="1"/>
</dbReference>
<feature type="region of interest" description="Disordered" evidence="4">
    <location>
        <begin position="1"/>
        <end position="20"/>
    </location>
</feature>
<comment type="caution">
    <text evidence="6">The sequence shown here is derived from an EMBL/GenBank/DDBJ whole genome shotgun (WGS) entry which is preliminary data.</text>
</comment>
<dbReference type="RefSeq" id="WP_364445227.1">
    <property type="nucleotide sequence ID" value="NZ_JBFARM010000002.1"/>
</dbReference>
<feature type="domain" description="GntR C-terminal" evidence="5">
    <location>
        <begin position="112"/>
        <end position="275"/>
    </location>
</feature>
<feature type="region of interest" description="Disordered" evidence="4">
    <location>
        <begin position="196"/>
        <end position="242"/>
    </location>
</feature>
<evidence type="ECO:0000256" key="1">
    <source>
        <dbReference type="ARBA" id="ARBA00023015"/>
    </source>
</evidence>
<dbReference type="EMBL" id="JBFARM010000002">
    <property type="protein sequence ID" value="MEV4284794.1"/>
    <property type="molecule type" value="Genomic_DNA"/>
</dbReference>
<protein>
    <submittedName>
        <fullName evidence="6">FCD domain-containing protein</fullName>
    </submittedName>
</protein>
<keyword evidence="7" id="KW-1185">Reference proteome</keyword>
<keyword evidence="1" id="KW-0805">Transcription regulation</keyword>
<proteinExistence type="predicted"/>
<dbReference type="Gene3D" id="1.10.10.10">
    <property type="entry name" value="Winged helix-like DNA-binding domain superfamily/Winged helix DNA-binding domain"/>
    <property type="match status" value="1"/>
</dbReference>
<evidence type="ECO:0000313" key="6">
    <source>
        <dbReference type="EMBL" id="MEV4284794.1"/>
    </source>
</evidence>
<feature type="compositionally biased region" description="Low complexity" evidence="4">
    <location>
        <begin position="207"/>
        <end position="232"/>
    </location>
</feature>